<name>A0AAV7SP01_PLEWA</name>
<comment type="caution">
    <text evidence="2">The sequence shown here is derived from an EMBL/GenBank/DDBJ whole genome shotgun (WGS) entry which is preliminary data.</text>
</comment>
<accession>A0AAV7SP01</accession>
<evidence type="ECO:0000256" key="1">
    <source>
        <dbReference type="SAM" id="MobiDB-lite"/>
    </source>
</evidence>
<dbReference type="Proteomes" id="UP001066276">
    <property type="component" value="Chromosome 4_2"/>
</dbReference>
<proteinExistence type="predicted"/>
<reference evidence="2" key="1">
    <citation type="journal article" date="2022" name="bioRxiv">
        <title>Sequencing and chromosome-scale assembly of the giantPleurodeles waltlgenome.</title>
        <authorList>
            <person name="Brown T."/>
            <person name="Elewa A."/>
            <person name="Iarovenko S."/>
            <person name="Subramanian E."/>
            <person name="Araus A.J."/>
            <person name="Petzold A."/>
            <person name="Susuki M."/>
            <person name="Suzuki K.-i.T."/>
            <person name="Hayashi T."/>
            <person name="Toyoda A."/>
            <person name="Oliveira C."/>
            <person name="Osipova E."/>
            <person name="Leigh N.D."/>
            <person name="Simon A."/>
            <person name="Yun M.H."/>
        </authorList>
    </citation>
    <scope>NUCLEOTIDE SEQUENCE</scope>
    <source>
        <strain evidence="2">20211129_DDA</strain>
        <tissue evidence="2">Liver</tissue>
    </source>
</reference>
<sequence length="125" mass="13314">MLQGKHDKTEDLRVRGRRKGEKAMQVQGDSNDWRRGEFGGTGEGGMESGPVHEEGADGRVPVCGKWPTMLVWSESDSEGEVGDGVEEASPPMQLVGFWPGSEQMHGVTAVYVSLEAGAGATVSLP</sequence>
<feature type="compositionally biased region" description="Basic and acidic residues" evidence="1">
    <location>
        <begin position="1"/>
        <end position="14"/>
    </location>
</feature>
<feature type="compositionally biased region" description="Gly residues" evidence="1">
    <location>
        <begin position="38"/>
        <end position="47"/>
    </location>
</feature>
<gene>
    <name evidence="2" type="ORF">NDU88_006224</name>
</gene>
<evidence type="ECO:0000313" key="2">
    <source>
        <dbReference type="EMBL" id="KAJ1165807.1"/>
    </source>
</evidence>
<protein>
    <submittedName>
        <fullName evidence="2">Uncharacterized protein</fullName>
    </submittedName>
</protein>
<keyword evidence="3" id="KW-1185">Reference proteome</keyword>
<dbReference type="EMBL" id="JANPWB010000008">
    <property type="protein sequence ID" value="KAJ1165807.1"/>
    <property type="molecule type" value="Genomic_DNA"/>
</dbReference>
<dbReference type="AlphaFoldDB" id="A0AAV7SP01"/>
<organism evidence="2 3">
    <name type="scientific">Pleurodeles waltl</name>
    <name type="common">Iberian ribbed newt</name>
    <dbReference type="NCBI Taxonomy" id="8319"/>
    <lineage>
        <taxon>Eukaryota</taxon>
        <taxon>Metazoa</taxon>
        <taxon>Chordata</taxon>
        <taxon>Craniata</taxon>
        <taxon>Vertebrata</taxon>
        <taxon>Euteleostomi</taxon>
        <taxon>Amphibia</taxon>
        <taxon>Batrachia</taxon>
        <taxon>Caudata</taxon>
        <taxon>Salamandroidea</taxon>
        <taxon>Salamandridae</taxon>
        <taxon>Pleurodelinae</taxon>
        <taxon>Pleurodeles</taxon>
    </lineage>
</organism>
<evidence type="ECO:0000313" key="3">
    <source>
        <dbReference type="Proteomes" id="UP001066276"/>
    </source>
</evidence>
<feature type="region of interest" description="Disordered" evidence="1">
    <location>
        <begin position="1"/>
        <end position="60"/>
    </location>
</feature>